<dbReference type="AlphaFoldDB" id="E8U523"/>
<dbReference type="KEGG" id="dmr:Deima_0503"/>
<name>E8U523_DEIML</name>
<reference evidence="3" key="2">
    <citation type="submission" date="2011-01" db="EMBL/GenBank/DDBJ databases">
        <title>The complete genome of Deinococcus maricopensis DSM 21211.</title>
        <authorList>
            <consortium name="US DOE Joint Genome Institute (JGI-PGF)"/>
            <person name="Lucas S."/>
            <person name="Copeland A."/>
            <person name="Lapidus A."/>
            <person name="Goodwin L."/>
            <person name="Pitluck S."/>
            <person name="Kyrpides N."/>
            <person name="Mavromatis K."/>
            <person name="Pagani I."/>
            <person name="Ivanova N."/>
            <person name="Ovchinnikova G."/>
            <person name="Zeytun A."/>
            <person name="Detter J.C."/>
            <person name="Han C."/>
            <person name="Land M."/>
            <person name="Hauser L."/>
            <person name="Markowitz V."/>
            <person name="Cheng J.-F."/>
            <person name="Hugenholtz P."/>
            <person name="Woyke T."/>
            <person name="Wu D."/>
            <person name="Pukall R."/>
            <person name="Gehrich-Schroeter G."/>
            <person name="Brambilla E."/>
            <person name="Klenk H.-P."/>
            <person name="Eisen J.A."/>
        </authorList>
    </citation>
    <scope>NUCLEOTIDE SEQUENCE [LARGE SCALE GENOMIC DNA]</scope>
    <source>
        <strain evidence="3">DSM 21211 / LMG 22137 / NRRL B-23946 / LB-34</strain>
    </source>
</reference>
<dbReference type="HOGENOM" id="CLU_1701373_0_0_0"/>
<dbReference type="RefSeq" id="WP_013555667.1">
    <property type="nucleotide sequence ID" value="NC_014958.1"/>
</dbReference>
<evidence type="ECO:0000256" key="1">
    <source>
        <dbReference type="SAM" id="SignalP"/>
    </source>
</evidence>
<sequence precursor="true">MRLLPVALLLSSALAAAALLTRAGWQAQAGVPRVTGYGAHGDGQLIGGADGAGRFRLALERRTRAGTHIAWGARGLGEAARAHVLRVPGYMPRDIVVQTCRAEACAVVGLGAHTGQEVWREPGRVARQAGVAVYIVGEGRTVRRNLLTGERSEQ</sequence>
<keyword evidence="1" id="KW-0732">Signal</keyword>
<feature type="chain" id="PRO_5003228345" evidence="1">
    <location>
        <begin position="18"/>
        <end position="154"/>
    </location>
</feature>
<dbReference type="EMBL" id="CP002454">
    <property type="protein sequence ID" value="ADV66162.1"/>
    <property type="molecule type" value="Genomic_DNA"/>
</dbReference>
<dbReference type="Proteomes" id="UP000008635">
    <property type="component" value="Chromosome"/>
</dbReference>
<organism evidence="2 3">
    <name type="scientific">Deinococcus maricopensis (strain DSM 21211 / LMG 22137 / NRRL B-23946 / LB-34)</name>
    <dbReference type="NCBI Taxonomy" id="709986"/>
    <lineage>
        <taxon>Bacteria</taxon>
        <taxon>Thermotogati</taxon>
        <taxon>Deinococcota</taxon>
        <taxon>Deinococci</taxon>
        <taxon>Deinococcales</taxon>
        <taxon>Deinococcaceae</taxon>
        <taxon>Deinococcus</taxon>
    </lineage>
</organism>
<accession>E8U523</accession>
<reference evidence="2 3" key="1">
    <citation type="journal article" date="2011" name="Stand. Genomic Sci.">
        <title>Complete genome sequence of Deinococcus maricopensis type strain (LB-34).</title>
        <authorList>
            <person name="Pukall R."/>
            <person name="Zeytun A."/>
            <person name="Lucas S."/>
            <person name="Lapidus A."/>
            <person name="Hammon N."/>
            <person name="Deshpande S."/>
            <person name="Nolan M."/>
            <person name="Cheng J.F."/>
            <person name="Pitluck S."/>
            <person name="Liolios K."/>
            <person name="Pagani I."/>
            <person name="Mikhailova N."/>
            <person name="Ivanova N."/>
            <person name="Mavromatis K."/>
            <person name="Pati A."/>
            <person name="Tapia R."/>
            <person name="Han C."/>
            <person name="Goodwin L."/>
            <person name="Chen A."/>
            <person name="Palaniappan K."/>
            <person name="Land M."/>
            <person name="Hauser L."/>
            <person name="Chang Y.J."/>
            <person name="Jeffries C.D."/>
            <person name="Brambilla E.M."/>
            <person name="Rohde M."/>
            <person name="Goker M."/>
            <person name="Detter J.C."/>
            <person name="Woyke T."/>
            <person name="Bristow J."/>
            <person name="Eisen J.A."/>
            <person name="Markowitz V."/>
            <person name="Hugenholtz P."/>
            <person name="Kyrpides N.C."/>
            <person name="Klenk H.P."/>
        </authorList>
    </citation>
    <scope>NUCLEOTIDE SEQUENCE [LARGE SCALE GENOMIC DNA]</scope>
    <source>
        <strain evidence="3">DSM 21211 / LMG 22137 / NRRL B-23946 / LB-34</strain>
    </source>
</reference>
<feature type="signal peptide" evidence="1">
    <location>
        <begin position="1"/>
        <end position="17"/>
    </location>
</feature>
<keyword evidence="3" id="KW-1185">Reference proteome</keyword>
<protein>
    <submittedName>
        <fullName evidence="2">Uncharacterized protein</fullName>
    </submittedName>
</protein>
<evidence type="ECO:0000313" key="3">
    <source>
        <dbReference type="Proteomes" id="UP000008635"/>
    </source>
</evidence>
<proteinExistence type="predicted"/>
<dbReference type="OrthoDB" id="9996120at2"/>
<gene>
    <name evidence="2" type="ordered locus">Deima_0503</name>
</gene>
<evidence type="ECO:0000313" key="2">
    <source>
        <dbReference type="EMBL" id="ADV66162.1"/>
    </source>
</evidence>